<evidence type="ECO:0000256" key="9">
    <source>
        <dbReference type="SAM" id="SignalP"/>
    </source>
</evidence>
<accession>A0A1V0FZG2</accession>
<dbReference type="Pfam" id="PF13206">
    <property type="entry name" value="VSG_B"/>
    <property type="match status" value="1"/>
</dbReference>
<keyword evidence="3" id="KW-1003">Cell membrane</keyword>
<keyword evidence="6" id="KW-0472">Membrane</keyword>
<dbReference type="GO" id="GO:0005886">
    <property type="term" value="C:plasma membrane"/>
    <property type="evidence" value="ECO:0007669"/>
    <property type="project" value="UniProtKB-SubCell"/>
</dbReference>
<dbReference type="EMBL" id="KY404514">
    <property type="protein sequence ID" value="ARB50765.1"/>
    <property type="molecule type" value="Genomic_DNA"/>
</dbReference>
<sequence>MTLKQRLAAVSVVMVLFYVYPSAADTGKGTLRQEFGALCDLVNLALTNTIVPPDDRNPEPAVVVIPAINLTRSSAAFTNVLEAGKGIDRLKNKDVARKGGAELEKCKEHWDFWQLGLKKLAEQKTKPEYDKWRQAKLTVRAQKQLESLARQAFKLYRRYKLEKDKLTPAAVNKAKQDALYGKDQSEATEATTAAGDRAAKCGKHNSLSTSLAGRSLRWDLHCLCAFANSDNDQGQVCCPECGATENAHNLASDNWAGDKENTKYGQFTKKSAKNCQKR</sequence>
<feature type="domain" description="Trypanosome variant surface glycoprotein B-type N-terminal" evidence="10">
    <location>
        <begin position="14"/>
        <end position="253"/>
    </location>
</feature>
<comment type="subcellular location">
    <subcellularLocation>
        <location evidence="2">Cell membrane</location>
        <topology evidence="2">Lipid-anchor</topology>
        <topology evidence="2">GPI-anchor</topology>
    </subcellularLocation>
</comment>
<evidence type="ECO:0000256" key="8">
    <source>
        <dbReference type="ARBA" id="ARBA00023288"/>
    </source>
</evidence>
<evidence type="ECO:0000256" key="4">
    <source>
        <dbReference type="ARBA" id="ARBA00022622"/>
    </source>
</evidence>
<dbReference type="GO" id="GO:0098552">
    <property type="term" value="C:side of membrane"/>
    <property type="evidence" value="ECO:0007669"/>
    <property type="project" value="UniProtKB-KW"/>
</dbReference>
<name>A0A1V0FZG2_9TRYP</name>
<keyword evidence="4" id="KW-0336">GPI-anchor</keyword>
<dbReference type="VEuPathDB" id="TriTrypDB:Tb427_000070500"/>
<evidence type="ECO:0000256" key="6">
    <source>
        <dbReference type="ARBA" id="ARBA00023136"/>
    </source>
</evidence>
<evidence type="ECO:0000256" key="2">
    <source>
        <dbReference type="ARBA" id="ARBA00004609"/>
    </source>
</evidence>
<organism evidence="11">
    <name type="scientific">Trypanosoma brucei</name>
    <dbReference type="NCBI Taxonomy" id="5691"/>
    <lineage>
        <taxon>Eukaryota</taxon>
        <taxon>Discoba</taxon>
        <taxon>Euglenozoa</taxon>
        <taxon>Kinetoplastea</taxon>
        <taxon>Metakinetoplastina</taxon>
        <taxon>Trypanosomatida</taxon>
        <taxon>Trypanosomatidae</taxon>
        <taxon>Trypanosoma</taxon>
    </lineage>
</organism>
<feature type="signal peptide" evidence="9">
    <location>
        <begin position="1"/>
        <end position="24"/>
    </location>
</feature>
<keyword evidence="5 9" id="KW-0732">Signal</keyword>
<proteinExistence type="predicted"/>
<evidence type="ECO:0000256" key="5">
    <source>
        <dbReference type="ARBA" id="ARBA00022729"/>
    </source>
</evidence>
<reference evidence="11" key="1">
    <citation type="submission" date="2016-12" db="EMBL/GenBank/DDBJ databases">
        <title>Extending the VSGnome of Trypanosoma brucei strain TREU927.</title>
        <authorList>
            <person name="Cross G.A."/>
        </authorList>
    </citation>
    <scope>NUCLEOTIDE SEQUENCE</scope>
    <source>
        <strain evidence="11">Tb927.99.790</strain>
    </source>
</reference>
<comment type="function">
    <text evidence="1">VSG forms a coat on the surface of the parasite. The trypanosome evades the immune response of the host by expressing a series of antigenically distinct VSGs from an estimated 1000 VSG genes.</text>
</comment>
<evidence type="ECO:0000256" key="3">
    <source>
        <dbReference type="ARBA" id="ARBA00022475"/>
    </source>
</evidence>
<dbReference type="InterPro" id="IPR025932">
    <property type="entry name" value="Trypano_VSG_B_N_dom"/>
</dbReference>
<protein>
    <submittedName>
        <fullName evidence="11">Variant surface glycoprotein</fullName>
    </submittedName>
</protein>
<evidence type="ECO:0000313" key="11">
    <source>
        <dbReference type="EMBL" id="ARB50765.1"/>
    </source>
</evidence>
<keyword evidence="7" id="KW-0325">Glycoprotein</keyword>
<dbReference type="AlphaFoldDB" id="A0A1V0FZG2"/>
<evidence type="ECO:0000259" key="10">
    <source>
        <dbReference type="Pfam" id="PF13206"/>
    </source>
</evidence>
<keyword evidence="8" id="KW-0449">Lipoprotein</keyword>
<feature type="chain" id="PRO_5012911425" evidence="9">
    <location>
        <begin position="25"/>
        <end position="278"/>
    </location>
</feature>
<evidence type="ECO:0000256" key="7">
    <source>
        <dbReference type="ARBA" id="ARBA00023180"/>
    </source>
</evidence>
<evidence type="ECO:0000256" key="1">
    <source>
        <dbReference type="ARBA" id="ARBA00002523"/>
    </source>
</evidence>